<protein>
    <submittedName>
        <fullName evidence="6">Rhizopine-binding protein</fullName>
    </submittedName>
</protein>
<dbReference type="RefSeq" id="WP_065952397.1">
    <property type="nucleotide sequence ID" value="NZ_KZ478024.1"/>
</dbReference>
<evidence type="ECO:0000256" key="1">
    <source>
        <dbReference type="ARBA" id="ARBA00004196"/>
    </source>
</evidence>
<gene>
    <name evidence="6" type="ORF">CIB54_24425</name>
</gene>
<comment type="caution">
    <text evidence="6">The sequence shown here is derived from an EMBL/GenBank/DDBJ whole genome shotgun (WGS) entry which is preliminary data.</text>
</comment>
<accession>A0A2N1DWN3</accession>
<reference evidence="6 7" key="1">
    <citation type="submission" date="2017-08" db="EMBL/GenBank/DDBJ databases">
        <authorList>
            <person name="de Groot N.N."/>
        </authorList>
    </citation>
    <scope>NUCLEOTIDE SEQUENCE [LARGE SCALE GENOMIC DNA]</scope>
    <source>
        <strain evidence="6 7">PfR 37</strain>
    </source>
</reference>
<name>A0A2N1DWN3_PSEFL</name>
<evidence type="ECO:0000256" key="4">
    <source>
        <dbReference type="SAM" id="SignalP"/>
    </source>
</evidence>
<evidence type="ECO:0000313" key="7">
    <source>
        <dbReference type="Proteomes" id="UP000233564"/>
    </source>
</evidence>
<feature type="chain" id="PRO_5014690236" evidence="4">
    <location>
        <begin position="24"/>
        <end position="311"/>
    </location>
</feature>
<comment type="similarity">
    <text evidence="2">Belongs to the bacterial solute-binding protein 2 family.</text>
</comment>
<dbReference type="InterPro" id="IPR025997">
    <property type="entry name" value="SBP_2_dom"/>
</dbReference>
<comment type="subcellular location">
    <subcellularLocation>
        <location evidence="1">Cell envelope</location>
    </subcellularLocation>
</comment>
<dbReference type="Pfam" id="PF13407">
    <property type="entry name" value="Peripla_BP_4"/>
    <property type="match status" value="1"/>
</dbReference>
<evidence type="ECO:0000256" key="2">
    <source>
        <dbReference type="ARBA" id="ARBA00007639"/>
    </source>
</evidence>
<dbReference type="PANTHER" id="PTHR46847">
    <property type="entry name" value="D-ALLOSE-BINDING PERIPLASMIC PROTEIN-RELATED"/>
    <property type="match status" value="1"/>
</dbReference>
<evidence type="ECO:0000256" key="3">
    <source>
        <dbReference type="ARBA" id="ARBA00022729"/>
    </source>
</evidence>
<keyword evidence="3 4" id="KW-0732">Signal</keyword>
<dbReference type="Gene3D" id="3.40.50.2300">
    <property type="match status" value="2"/>
</dbReference>
<organism evidence="6 7">
    <name type="scientific">Pseudomonas fluorescens</name>
    <dbReference type="NCBI Taxonomy" id="294"/>
    <lineage>
        <taxon>Bacteria</taxon>
        <taxon>Pseudomonadati</taxon>
        <taxon>Pseudomonadota</taxon>
        <taxon>Gammaproteobacteria</taxon>
        <taxon>Pseudomonadales</taxon>
        <taxon>Pseudomonadaceae</taxon>
        <taxon>Pseudomonas</taxon>
    </lineage>
</organism>
<sequence length="311" mass="33461">MKTPIRFTALALSMLLASGVAAAADIKVGVSMSAFDDTFLTYLREDMDKQAKSYPKGDGVQLQFEDARADVVKQLSQVENFISQKVDAIIVNPVDTASTKNIINAATKAGIPLVFVNRRPDQKDLPKDVVAVVSDDVEAGRLQMQYIAEKLGGKGKIVILLGDLANNSTTNRTKGVKEVLAKYPDIKIEQEQTGIWLRDRGMTLVNDWLTQGREFNAVLANNDEMAIGASMALKSAGTKPGTVLIAGVDGTPDGLNAITKGDMAASAFQDAKGQAVGSVEAARKMARHEPVEQNVVIPFKLITPDNVKDFK</sequence>
<dbReference type="InterPro" id="IPR028082">
    <property type="entry name" value="Peripla_BP_I"/>
</dbReference>
<dbReference type="GO" id="GO:0030313">
    <property type="term" value="C:cell envelope"/>
    <property type="evidence" value="ECO:0007669"/>
    <property type="project" value="UniProtKB-SubCell"/>
</dbReference>
<dbReference type="EMBL" id="NVXX01000048">
    <property type="protein sequence ID" value="PKH14481.1"/>
    <property type="molecule type" value="Genomic_DNA"/>
</dbReference>
<evidence type="ECO:0000313" key="6">
    <source>
        <dbReference type="EMBL" id="PKH14481.1"/>
    </source>
</evidence>
<proteinExistence type="inferred from homology"/>
<dbReference type="GO" id="GO:0055085">
    <property type="term" value="P:transmembrane transport"/>
    <property type="evidence" value="ECO:0007669"/>
    <property type="project" value="UniProtKB-ARBA"/>
</dbReference>
<evidence type="ECO:0000259" key="5">
    <source>
        <dbReference type="Pfam" id="PF13407"/>
    </source>
</evidence>
<feature type="domain" description="Periplasmic binding protein" evidence="5">
    <location>
        <begin position="28"/>
        <end position="289"/>
    </location>
</feature>
<dbReference type="AlphaFoldDB" id="A0A2N1DWN3"/>
<feature type="signal peptide" evidence="4">
    <location>
        <begin position="1"/>
        <end position="23"/>
    </location>
</feature>
<dbReference type="GO" id="GO:0030246">
    <property type="term" value="F:carbohydrate binding"/>
    <property type="evidence" value="ECO:0007669"/>
    <property type="project" value="UniProtKB-ARBA"/>
</dbReference>
<dbReference type="SUPFAM" id="SSF53822">
    <property type="entry name" value="Periplasmic binding protein-like I"/>
    <property type="match status" value="1"/>
</dbReference>
<dbReference type="PANTHER" id="PTHR46847:SF1">
    <property type="entry name" value="D-ALLOSE-BINDING PERIPLASMIC PROTEIN-RELATED"/>
    <property type="match status" value="1"/>
</dbReference>
<dbReference type="Proteomes" id="UP000233564">
    <property type="component" value="Unassembled WGS sequence"/>
</dbReference>
<dbReference type="CDD" id="cd06301">
    <property type="entry name" value="PBP1_rhizopine_binding-like"/>
    <property type="match status" value="1"/>
</dbReference>